<keyword evidence="1" id="KW-0175">Coiled coil</keyword>
<dbReference type="InterPro" id="IPR027417">
    <property type="entry name" value="P-loop_NTPase"/>
</dbReference>
<dbReference type="InterPro" id="IPR002789">
    <property type="entry name" value="HerA_central"/>
</dbReference>
<protein>
    <submittedName>
        <fullName evidence="4">Type IV secretory pathway, VirB4 components</fullName>
    </submittedName>
</protein>
<dbReference type="Proteomes" id="UP000254575">
    <property type="component" value="Unassembled WGS sequence"/>
</dbReference>
<evidence type="ECO:0000256" key="2">
    <source>
        <dbReference type="SAM" id="MobiDB-lite"/>
    </source>
</evidence>
<feature type="coiled-coil region" evidence="1">
    <location>
        <begin position="708"/>
        <end position="742"/>
    </location>
</feature>
<feature type="domain" description="Helicase HerA central" evidence="3">
    <location>
        <begin position="13"/>
        <end position="76"/>
    </location>
</feature>
<evidence type="ECO:0000313" key="4">
    <source>
        <dbReference type="EMBL" id="SUO97923.1"/>
    </source>
</evidence>
<reference evidence="4 5" key="1">
    <citation type="submission" date="2018-06" db="EMBL/GenBank/DDBJ databases">
        <authorList>
            <consortium name="Pathogen Informatics"/>
            <person name="Doyle S."/>
        </authorList>
    </citation>
    <scope>NUCLEOTIDE SEQUENCE [LARGE SCALE GENOMIC DNA]</scope>
    <source>
        <strain evidence="4 5">NCTC10717</strain>
    </source>
</reference>
<evidence type="ECO:0000313" key="5">
    <source>
        <dbReference type="Proteomes" id="UP000254575"/>
    </source>
</evidence>
<proteinExistence type="predicted"/>
<dbReference type="AlphaFoldDB" id="A0A380N1B6"/>
<dbReference type="Pfam" id="PF01935">
    <property type="entry name" value="DUF87"/>
    <property type="match status" value="1"/>
</dbReference>
<dbReference type="Gene3D" id="3.40.50.300">
    <property type="entry name" value="P-loop containing nucleotide triphosphate hydrolases"/>
    <property type="match status" value="2"/>
</dbReference>
<evidence type="ECO:0000256" key="1">
    <source>
        <dbReference type="SAM" id="Coils"/>
    </source>
</evidence>
<organism evidence="4 5">
    <name type="scientific">Suttonella indologenes</name>
    <dbReference type="NCBI Taxonomy" id="13276"/>
    <lineage>
        <taxon>Bacteria</taxon>
        <taxon>Pseudomonadati</taxon>
        <taxon>Pseudomonadota</taxon>
        <taxon>Gammaproteobacteria</taxon>
        <taxon>Cardiobacteriales</taxon>
        <taxon>Cardiobacteriaceae</taxon>
        <taxon>Suttonella</taxon>
    </lineage>
</organism>
<dbReference type="RefSeq" id="WP_172459471.1">
    <property type="nucleotide sequence ID" value="NZ_UHIA01000004.1"/>
</dbReference>
<dbReference type="InterPro" id="IPR051162">
    <property type="entry name" value="T4SS_component"/>
</dbReference>
<dbReference type="PANTHER" id="PTHR30121:SF6">
    <property type="entry name" value="SLR6007 PROTEIN"/>
    <property type="match status" value="1"/>
</dbReference>
<sequence length="779" mass="85782">MNQIPENIGQFYLGNEIQPEQRPLLYDAADLCTHAVIIGMTGSGKTGLGISLLEEAALDNIPVIAIDPKGDLGNLLLNFPRLQAEDFLPYADADVLAQQGIDAPTWAENTAEQWRQGIEQSGQSSERMQMLKAGNPVHLYTPGSSLGLPLALIGDFPPPPAEIQTNREAYADYLDSSAASLLALLKQDNDSLSPAHVFLTHIFNHFWTQQQSIDLGGLIAAISRPPFEKIGILPLSQVFPEKSRQSLALGLNNLLAAPGFAQWRSGKALDCENLFYSPEKRAQTSILNIAHLSDSERMYFVSLLLTKLIAWMRRQQGTSTLRAILYMDEIAGYLPPNSNPASKAAFLTLLKQARAFGLGLVLSTQNPIDLDYKALSNAGTWFIGRLQTAQDRKRLREGLLSAGEAGLNAAELDQWFDQLGKRQFLMKNIHENAPCILQTRWAMSYLAGPLGAEHIRRLSQSTDGADNTSKDKHLHSAHQHPALLPNGIATYYAPGGKNGAPAHYFPTLLAAATLFYQDAKADIRTENKILLNVALEENGDIDWTQAAPLALNLEQLQSSPTQPAHFHPAPPSLGDNKCWTAWERSLKTALRQFKSLEIFYAPDFKIYSEAGESEQTFRNRLSTAAHEQRDQAVQKLRQSYNSKQMRLARRQISAEQALERENAQASNSLLSTGIAIGGALLGAFTGRKVLSQSNINRAAGAIRKAGNIGKERQDLAAAKEKAALIEQEIAAVEQELAQALADIEYHYRVENLNIERKNIHAKAADIRIDFLALLYQPLV</sequence>
<dbReference type="SUPFAM" id="SSF52540">
    <property type="entry name" value="P-loop containing nucleoside triphosphate hydrolases"/>
    <property type="match status" value="1"/>
</dbReference>
<accession>A0A380N1B6</accession>
<evidence type="ECO:0000259" key="3">
    <source>
        <dbReference type="Pfam" id="PF01935"/>
    </source>
</evidence>
<gene>
    <name evidence="4" type="ORF">NCTC10717_01688</name>
</gene>
<feature type="region of interest" description="Disordered" evidence="2">
    <location>
        <begin position="460"/>
        <end position="479"/>
    </location>
</feature>
<dbReference type="EMBL" id="UHIA01000004">
    <property type="protein sequence ID" value="SUO97923.1"/>
    <property type="molecule type" value="Genomic_DNA"/>
</dbReference>
<name>A0A380N1B6_9GAMM</name>
<dbReference type="PANTHER" id="PTHR30121">
    <property type="entry name" value="UNCHARACTERIZED PROTEIN YJGR-RELATED"/>
    <property type="match status" value="1"/>
</dbReference>
<keyword evidence="5" id="KW-1185">Reference proteome</keyword>